<feature type="domain" description="HTH tetR-type" evidence="5">
    <location>
        <begin position="5"/>
        <end position="65"/>
    </location>
</feature>
<name>A0A420EKR6_9SPHN</name>
<dbReference type="EMBL" id="RAPF01000004">
    <property type="protein sequence ID" value="RKF21240.1"/>
    <property type="molecule type" value="Genomic_DNA"/>
</dbReference>
<comment type="caution">
    <text evidence="6">The sequence shown here is derived from an EMBL/GenBank/DDBJ whole genome shotgun (WGS) entry which is preliminary data.</text>
</comment>
<reference evidence="6 7" key="1">
    <citation type="submission" date="2018-09" db="EMBL/GenBank/DDBJ databases">
        <title>Altererythrobacter spongiae sp. nov., isolated from a marine sponge.</title>
        <authorList>
            <person name="Zhuang L."/>
            <person name="Luo L."/>
        </authorList>
    </citation>
    <scope>NUCLEOTIDE SEQUENCE [LARGE SCALE GENOMIC DNA]</scope>
    <source>
        <strain evidence="6 7">HN-Y73</strain>
    </source>
</reference>
<evidence type="ECO:0000256" key="1">
    <source>
        <dbReference type="ARBA" id="ARBA00023015"/>
    </source>
</evidence>
<proteinExistence type="predicted"/>
<dbReference type="SUPFAM" id="SSF48498">
    <property type="entry name" value="Tetracyclin repressor-like, C-terminal domain"/>
    <property type="match status" value="1"/>
</dbReference>
<keyword evidence="7" id="KW-1185">Reference proteome</keyword>
<dbReference type="AlphaFoldDB" id="A0A420EKR6"/>
<gene>
    <name evidence="6" type="ORF">D6851_10075</name>
</gene>
<evidence type="ECO:0000259" key="5">
    <source>
        <dbReference type="PROSITE" id="PS50977"/>
    </source>
</evidence>
<dbReference type="PROSITE" id="PS50977">
    <property type="entry name" value="HTH_TETR_2"/>
    <property type="match status" value="1"/>
</dbReference>
<dbReference type="Gene3D" id="1.10.357.10">
    <property type="entry name" value="Tetracycline Repressor, domain 2"/>
    <property type="match status" value="1"/>
</dbReference>
<evidence type="ECO:0000313" key="6">
    <source>
        <dbReference type="EMBL" id="RKF21240.1"/>
    </source>
</evidence>
<dbReference type="GO" id="GO:0000976">
    <property type="term" value="F:transcription cis-regulatory region binding"/>
    <property type="evidence" value="ECO:0007669"/>
    <property type="project" value="TreeGrafter"/>
</dbReference>
<evidence type="ECO:0000256" key="4">
    <source>
        <dbReference type="PROSITE-ProRule" id="PRU00335"/>
    </source>
</evidence>
<dbReference type="PRINTS" id="PR00455">
    <property type="entry name" value="HTHTETR"/>
</dbReference>
<keyword evidence="2 4" id="KW-0238">DNA-binding</keyword>
<keyword evidence="3" id="KW-0804">Transcription</keyword>
<dbReference type="InterPro" id="IPR001647">
    <property type="entry name" value="HTH_TetR"/>
</dbReference>
<dbReference type="Proteomes" id="UP000284395">
    <property type="component" value="Unassembled WGS sequence"/>
</dbReference>
<evidence type="ECO:0000313" key="7">
    <source>
        <dbReference type="Proteomes" id="UP000284395"/>
    </source>
</evidence>
<dbReference type="OrthoDB" id="4541465at2"/>
<dbReference type="InterPro" id="IPR050109">
    <property type="entry name" value="HTH-type_TetR-like_transc_reg"/>
</dbReference>
<dbReference type="GO" id="GO:0003700">
    <property type="term" value="F:DNA-binding transcription factor activity"/>
    <property type="evidence" value="ECO:0007669"/>
    <property type="project" value="TreeGrafter"/>
</dbReference>
<dbReference type="SUPFAM" id="SSF46689">
    <property type="entry name" value="Homeodomain-like"/>
    <property type="match status" value="1"/>
</dbReference>
<dbReference type="Pfam" id="PF00440">
    <property type="entry name" value="TetR_N"/>
    <property type="match status" value="1"/>
</dbReference>
<organism evidence="6 7">
    <name type="scientific">Altericroceibacterium spongiae</name>
    <dbReference type="NCBI Taxonomy" id="2320269"/>
    <lineage>
        <taxon>Bacteria</taxon>
        <taxon>Pseudomonadati</taxon>
        <taxon>Pseudomonadota</taxon>
        <taxon>Alphaproteobacteria</taxon>
        <taxon>Sphingomonadales</taxon>
        <taxon>Erythrobacteraceae</taxon>
        <taxon>Altericroceibacterium</taxon>
    </lineage>
</organism>
<dbReference type="PANTHER" id="PTHR30055:SF151">
    <property type="entry name" value="TRANSCRIPTIONAL REGULATORY PROTEIN"/>
    <property type="match status" value="1"/>
</dbReference>
<dbReference type="InterPro" id="IPR036271">
    <property type="entry name" value="Tet_transcr_reg_TetR-rel_C_sf"/>
</dbReference>
<feature type="DNA-binding region" description="H-T-H motif" evidence="4">
    <location>
        <begin position="28"/>
        <end position="47"/>
    </location>
</feature>
<dbReference type="InterPro" id="IPR009057">
    <property type="entry name" value="Homeodomain-like_sf"/>
</dbReference>
<dbReference type="RefSeq" id="WP_120324738.1">
    <property type="nucleotide sequence ID" value="NZ_RAPF01000004.1"/>
</dbReference>
<evidence type="ECO:0000256" key="2">
    <source>
        <dbReference type="ARBA" id="ARBA00023125"/>
    </source>
</evidence>
<sequence length="180" mass="19930">MSFSKLSADLIIAEAIQLLQEEGLSGVSLRKVAKRLDASVSSLYWHVKDREALYTLMSGRIFRKCVEEVPACSNWEDWLKAFGMSLWQAQVDIPDIQKLILQARPDNETLSALRMDLIGQLTRLGADADQAAFAQTSVQALVTGWTTLGRNVAGREGAREIGYAIEVLIEGIHSIAAKRR</sequence>
<protein>
    <submittedName>
        <fullName evidence="6">TetR family transcriptional regulator</fullName>
    </submittedName>
</protein>
<dbReference type="PANTHER" id="PTHR30055">
    <property type="entry name" value="HTH-TYPE TRANSCRIPTIONAL REGULATOR RUTR"/>
    <property type="match status" value="1"/>
</dbReference>
<accession>A0A420EKR6</accession>
<keyword evidence="1" id="KW-0805">Transcription regulation</keyword>
<evidence type="ECO:0000256" key="3">
    <source>
        <dbReference type="ARBA" id="ARBA00023163"/>
    </source>
</evidence>